<dbReference type="Proteomes" id="UP000648239">
    <property type="component" value="Unassembled WGS sequence"/>
</dbReference>
<keyword evidence="2" id="KW-0808">Transferase</keyword>
<dbReference type="EMBL" id="JACXWD010000009">
    <property type="protein sequence ID" value="MBD3867398.1"/>
    <property type="molecule type" value="Genomic_DNA"/>
</dbReference>
<protein>
    <submittedName>
        <fullName evidence="2">Cytidylate kinase-like family protein</fullName>
    </submittedName>
</protein>
<reference evidence="2 3" key="1">
    <citation type="submission" date="2020-08" db="EMBL/GenBank/DDBJ databases">
        <title>Acidobacteriota in marine sediments use diverse sulfur dissimilation pathways.</title>
        <authorList>
            <person name="Wasmund K."/>
        </authorList>
    </citation>
    <scope>NUCLEOTIDE SEQUENCE [LARGE SCALE GENOMIC DNA]</scope>
    <source>
        <strain evidence="2">MAG AM4</strain>
    </source>
</reference>
<dbReference type="AlphaFoldDB" id="A0A8J6XT88"/>
<comment type="caution">
    <text evidence="2">The sequence shown here is derived from an EMBL/GenBank/DDBJ whole genome shotgun (WGS) entry which is preliminary data.</text>
</comment>
<dbReference type="SUPFAM" id="SSF52540">
    <property type="entry name" value="P-loop containing nucleoside triphosphate hydrolases"/>
    <property type="match status" value="1"/>
</dbReference>
<evidence type="ECO:0000313" key="3">
    <source>
        <dbReference type="Proteomes" id="UP000648239"/>
    </source>
</evidence>
<evidence type="ECO:0000256" key="1">
    <source>
        <dbReference type="SAM" id="MobiDB-lite"/>
    </source>
</evidence>
<gene>
    <name evidence="2" type="ORF">IFK94_04650</name>
</gene>
<keyword evidence="2" id="KW-0418">Kinase</keyword>
<accession>A0A8J6XT88</accession>
<evidence type="ECO:0000313" key="2">
    <source>
        <dbReference type="EMBL" id="MBD3867398.1"/>
    </source>
</evidence>
<dbReference type="Pfam" id="PF13189">
    <property type="entry name" value="Cytidylate_kin2"/>
    <property type="match status" value="1"/>
</dbReference>
<proteinExistence type="predicted"/>
<organism evidence="2 3">
    <name type="scientific">Candidatus Polarisedimenticola svalbardensis</name>
    <dbReference type="NCBI Taxonomy" id="2886004"/>
    <lineage>
        <taxon>Bacteria</taxon>
        <taxon>Pseudomonadati</taxon>
        <taxon>Acidobacteriota</taxon>
        <taxon>Candidatus Polarisedimenticolia</taxon>
        <taxon>Candidatus Polarisedimenticolales</taxon>
        <taxon>Candidatus Polarisedimenticolaceae</taxon>
        <taxon>Candidatus Polarisedimenticola</taxon>
    </lineage>
</organism>
<dbReference type="GO" id="GO:0016301">
    <property type="term" value="F:kinase activity"/>
    <property type="evidence" value="ECO:0007669"/>
    <property type="project" value="UniProtKB-KW"/>
</dbReference>
<name>A0A8J6XT88_9BACT</name>
<feature type="region of interest" description="Disordered" evidence="1">
    <location>
        <begin position="24"/>
        <end position="45"/>
    </location>
</feature>
<dbReference type="InterPro" id="IPR027417">
    <property type="entry name" value="P-loop_NTPase"/>
</dbReference>
<sequence>MAKTHDLSHLDALVDRHMNLREVRNRIRTEDSRPDTGTAAGPDGPFVTVSRQYGSGGTALAARLSLELGWQLFNKEILEAIAENAHTRIRVLNGMDEHLIGRIEEFINHLIVPESINQFAFIKEMSQVILTLGHRGNVVILGRGANWLLAGDAGVRIRTVAPLERRIEAVAQRKDADRNEAERLVVESDRSTAGFVQKIFGRDVDDPLGYDLVLNLDRMSEDAAVAAVHSVLHRLPVWQMAAQ</sequence>
<dbReference type="Gene3D" id="3.40.50.300">
    <property type="entry name" value="P-loop containing nucleotide triphosphate hydrolases"/>
    <property type="match status" value="1"/>
</dbReference>
<feature type="compositionally biased region" description="Basic and acidic residues" evidence="1">
    <location>
        <begin position="24"/>
        <end position="34"/>
    </location>
</feature>